<evidence type="ECO:0000256" key="2">
    <source>
        <dbReference type="ARBA" id="ARBA00012705"/>
    </source>
</evidence>
<feature type="active site" description="Acyl-thioester intermediate" evidence="6">
    <location>
        <position position="88"/>
    </location>
</feature>
<dbReference type="InterPro" id="IPR016039">
    <property type="entry name" value="Thiolase-like"/>
</dbReference>
<dbReference type="PROSITE" id="PS00099">
    <property type="entry name" value="THIOLASE_3"/>
    <property type="match status" value="1"/>
</dbReference>
<name>A0AAP6A4M9_STRSU</name>
<dbReference type="RefSeq" id="WP_024405559.1">
    <property type="nucleotide sequence ID" value="NZ_CAMUSF010000001.1"/>
</dbReference>
<dbReference type="PROSITE" id="PS00098">
    <property type="entry name" value="THIOLASE_1"/>
    <property type="match status" value="1"/>
</dbReference>
<dbReference type="InterPro" id="IPR020615">
    <property type="entry name" value="Thiolase_acyl_enz_int_AS"/>
</dbReference>
<organism evidence="10 11">
    <name type="scientific">Streptococcus suis</name>
    <dbReference type="NCBI Taxonomy" id="1307"/>
    <lineage>
        <taxon>Bacteria</taxon>
        <taxon>Bacillati</taxon>
        <taxon>Bacillota</taxon>
        <taxon>Bacilli</taxon>
        <taxon>Lactobacillales</taxon>
        <taxon>Streptococcaceae</taxon>
        <taxon>Streptococcus</taxon>
    </lineage>
</organism>
<dbReference type="Gene3D" id="3.40.47.10">
    <property type="match status" value="2"/>
</dbReference>
<dbReference type="EC" id="2.3.1.9" evidence="2"/>
<dbReference type="InterPro" id="IPR002155">
    <property type="entry name" value="Thiolase"/>
</dbReference>
<dbReference type="NCBIfam" id="TIGR01930">
    <property type="entry name" value="AcCoA-C-Actrans"/>
    <property type="match status" value="1"/>
</dbReference>
<dbReference type="Pfam" id="PF00108">
    <property type="entry name" value="Thiolase_N"/>
    <property type="match status" value="1"/>
</dbReference>
<evidence type="ECO:0000313" key="11">
    <source>
        <dbReference type="Proteomes" id="UP001272448"/>
    </source>
</evidence>
<evidence type="ECO:0000256" key="4">
    <source>
        <dbReference type="ARBA" id="ARBA00023315"/>
    </source>
</evidence>
<feature type="active site" description="Proton acceptor" evidence="6">
    <location>
        <position position="377"/>
    </location>
</feature>
<feature type="domain" description="Thiolase C-terminal" evidence="9">
    <location>
        <begin position="269"/>
        <end position="389"/>
    </location>
</feature>
<dbReference type="InterPro" id="IPR020617">
    <property type="entry name" value="Thiolase_C"/>
</dbReference>
<feature type="active site" description="Proton acceptor" evidence="6">
    <location>
        <position position="347"/>
    </location>
</feature>
<dbReference type="GO" id="GO:0003985">
    <property type="term" value="F:acetyl-CoA C-acetyltransferase activity"/>
    <property type="evidence" value="ECO:0007669"/>
    <property type="project" value="UniProtKB-EC"/>
</dbReference>
<dbReference type="CDD" id="cd00751">
    <property type="entry name" value="thiolase"/>
    <property type="match status" value="1"/>
</dbReference>
<reference evidence="10" key="1">
    <citation type="submission" date="2023-07" db="EMBL/GenBank/DDBJ databases">
        <title>Characterization of virulence traits, antimicrobial resistance genes carried by mobile genetic elements and competence in Streptococcus suis strains isolated in France.</title>
        <authorList>
            <person name="Dechene-Tempier M."/>
            <person name="Marois-Crehan C."/>
            <person name="De Boisseson C."/>
            <person name="Lucas P."/>
            <person name="Bougeard S."/>
            <person name="Libante V."/>
            <person name="Payot S."/>
        </authorList>
    </citation>
    <scope>NUCLEOTIDE SEQUENCE</scope>
    <source>
        <strain evidence="10">1532</strain>
    </source>
</reference>
<dbReference type="AlphaFoldDB" id="A0AAP6A4M9"/>
<evidence type="ECO:0000256" key="5">
    <source>
        <dbReference type="ARBA" id="ARBA00030755"/>
    </source>
</evidence>
<dbReference type="EMBL" id="JAUTFT010000001">
    <property type="protein sequence ID" value="MDW8634252.1"/>
    <property type="molecule type" value="Genomic_DNA"/>
</dbReference>
<accession>A0AAP6A4M9</accession>
<dbReference type="FunFam" id="3.40.47.10:FF:000010">
    <property type="entry name" value="Acetyl-CoA acetyltransferase (Thiolase)"/>
    <property type="match status" value="1"/>
</dbReference>
<dbReference type="PROSITE" id="PS00737">
    <property type="entry name" value="THIOLASE_2"/>
    <property type="match status" value="1"/>
</dbReference>
<feature type="domain" description="Thiolase N-terminal" evidence="8">
    <location>
        <begin position="4"/>
        <end position="260"/>
    </location>
</feature>
<dbReference type="Pfam" id="PF02803">
    <property type="entry name" value="Thiolase_C"/>
    <property type="match status" value="1"/>
</dbReference>
<evidence type="ECO:0000256" key="1">
    <source>
        <dbReference type="ARBA" id="ARBA00010982"/>
    </source>
</evidence>
<sequence length="394" mass="41544">MKKVAIVSAYRSAIGSFGGSLKDIEIADLGAQVLETALANKNIPADSVDEVIFGNVLSAGQGQNIARQIAIRAGIPQTASAYAVNKVCGSGLKSVLLATQSIMLGDNDVVVAGGIEIMSQAPYLSKTSRFGSKFGHITLEDSMLTDGLTDAFNDYHMGITAENVAERYQVSRAEQDAFTYSSQEKAAKAIAEGRFVDEIVPIRLKNRKGETIFATDEYPRLTPIEKLATLRPSFKKDGTVTAANASGINDGCAVLVLMSDEKANELNIQPLAYIEAYATSGLDPALMGLGPITASQKALQKLNRTVEDIDLFELNEAFAAQSIPVVKQLGIDSAKVNVNGGAIALGHPIGASGSRILVTLIHELIKQEKELGLCSLCIGGGQGISLIVSNAQTS</sequence>
<evidence type="ECO:0000256" key="3">
    <source>
        <dbReference type="ARBA" id="ARBA00022679"/>
    </source>
</evidence>
<dbReference type="PIRSF" id="PIRSF000429">
    <property type="entry name" value="Ac-CoA_Ac_transf"/>
    <property type="match status" value="1"/>
</dbReference>
<evidence type="ECO:0000259" key="9">
    <source>
        <dbReference type="Pfam" id="PF02803"/>
    </source>
</evidence>
<proteinExistence type="inferred from homology"/>
<dbReference type="Proteomes" id="UP001272448">
    <property type="component" value="Unassembled WGS sequence"/>
</dbReference>
<evidence type="ECO:0000259" key="8">
    <source>
        <dbReference type="Pfam" id="PF00108"/>
    </source>
</evidence>
<protein>
    <recommendedName>
        <fullName evidence="2">acetyl-CoA C-acetyltransferase</fullName>
        <ecNumber evidence="2">2.3.1.9</ecNumber>
    </recommendedName>
    <alternativeName>
        <fullName evidence="5">Acetoacetyl-CoA thiolase</fullName>
    </alternativeName>
</protein>
<gene>
    <name evidence="10" type="ORF">Q7V77_00720</name>
</gene>
<evidence type="ECO:0000256" key="6">
    <source>
        <dbReference type="PIRSR" id="PIRSR000429-1"/>
    </source>
</evidence>
<dbReference type="InterPro" id="IPR020616">
    <property type="entry name" value="Thiolase_N"/>
</dbReference>
<dbReference type="PANTHER" id="PTHR18919">
    <property type="entry name" value="ACETYL-COA C-ACYLTRANSFERASE"/>
    <property type="match status" value="1"/>
</dbReference>
<evidence type="ECO:0000313" key="10">
    <source>
        <dbReference type="EMBL" id="MDW8634252.1"/>
    </source>
</evidence>
<comment type="caution">
    <text evidence="10">The sequence shown here is derived from an EMBL/GenBank/DDBJ whole genome shotgun (WGS) entry which is preliminary data.</text>
</comment>
<dbReference type="InterPro" id="IPR020613">
    <property type="entry name" value="Thiolase_CS"/>
</dbReference>
<keyword evidence="3 7" id="KW-0808">Transferase</keyword>
<dbReference type="InterPro" id="IPR020610">
    <property type="entry name" value="Thiolase_AS"/>
</dbReference>
<comment type="similarity">
    <text evidence="1 7">Belongs to the thiolase-like superfamily. Thiolase family.</text>
</comment>
<keyword evidence="4 7" id="KW-0012">Acyltransferase</keyword>
<dbReference type="SUPFAM" id="SSF53901">
    <property type="entry name" value="Thiolase-like"/>
    <property type="match status" value="2"/>
</dbReference>
<evidence type="ECO:0000256" key="7">
    <source>
        <dbReference type="RuleBase" id="RU003557"/>
    </source>
</evidence>
<dbReference type="PANTHER" id="PTHR18919:SF107">
    <property type="entry name" value="ACETYL-COA ACETYLTRANSFERASE, CYTOSOLIC"/>
    <property type="match status" value="1"/>
</dbReference>